<proteinExistence type="predicted"/>
<dbReference type="Proteomes" id="UP001595548">
    <property type="component" value="Unassembled WGS sequence"/>
</dbReference>
<organism evidence="1 2">
    <name type="scientific">Gilvimarinus japonicus</name>
    <dbReference type="NCBI Taxonomy" id="1796469"/>
    <lineage>
        <taxon>Bacteria</taxon>
        <taxon>Pseudomonadati</taxon>
        <taxon>Pseudomonadota</taxon>
        <taxon>Gammaproteobacteria</taxon>
        <taxon>Cellvibrionales</taxon>
        <taxon>Cellvibrionaceae</taxon>
        <taxon>Gilvimarinus</taxon>
    </lineage>
</organism>
<gene>
    <name evidence="1" type="ORF">ACFOEB_12395</name>
</gene>
<dbReference type="EMBL" id="JBHRTL010000008">
    <property type="protein sequence ID" value="MFC3156005.1"/>
    <property type="molecule type" value="Genomic_DNA"/>
</dbReference>
<comment type="caution">
    <text evidence="1">The sequence shown here is derived from an EMBL/GenBank/DDBJ whole genome shotgun (WGS) entry which is preliminary data.</text>
</comment>
<dbReference type="RefSeq" id="WP_382417043.1">
    <property type="nucleotide sequence ID" value="NZ_AP031500.1"/>
</dbReference>
<protein>
    <submittedName>
        <fullName evidence="1">Uncharacterized protein</fullName>
    </submittedName>
</protein>
<evidence type="ECO:0000313" key="1">
    <source>
        <dbReference type="EMBL" id="MFC3156005.1"/>
    </source>
</evidence>
<keyword evidence="2" id="KW-1185">Reference proteome</keyword>
<reference evidence="2" key="1">
    <citation type="journal article" date="2019" name="Int. J. Syst. Evol. Microbiol.">
        <title>The Global Catalogue of Microorganisms (GCM) 10K type strain sequencing project: providing services to taxonomists for standard genome sequencing and annotation.</title>
        <authorList>
            <consortium name="The Broad Institute Genomics Platform"/>
            <consortium name="The Broad Institute Genome Sequencing Center for Infectious Disease"/>
            <person name="Wu L."/>
            <person name="Ma J."/>
        </authorList>
    </citation>
    <scope>NUCLEOTIDE SEQUENCE [LARGE SCALE GENOMIC DNA]</scope>
    <source>
        <strain evidence="2">KCTC 52141</strain>
    </source>
</reference>
<name>A0ABV7HV62_9GAMM</name>
<accession>A0ABV7HV62</accession>
<evidence type="ECO:0000313" key="2">
    <source>
        <dbReference type="Proteomes" id="UP001595548"/>
    </source>
</evidence>
<dbReference type="SUPFAM" id="SSF117074">
    <property type="entry name" value="Hypothetical protein PA1324"/>
    <property type="match status" value="1"/>
</dbReference>
<sequence length="172" mass="19480">MKRKFFQEVVFLLTVGLFSQQALSSDIIEVESKFDPDEISWVKKEGAAIVEGEAYIKLEDGSYKGCSAFSVELLPVSDYSDERIYKTYGSNKSGQILIKENPPKFTPDHKLYHDLVIKSTCDSENRFSFSNVHPGDYYIMAFIIWNGTEGGGVMKRVSLKDGSKVRTVLREK</sequence>